<feature type="compositionally biased region" description="Basic and acidic residues" evidence="1">
    <location>
        <begin position="7"/>
        <end position="18"/>
    </location>
</feature>
<evidence type="ECO:0000256" key="1">
    <source>
        <dbReference type="SAM" id="MobiDB-lite"/>
    </source>
</evidence>
<organism evidence="2">
    <name type="scientific">marine sediment metagenome</name>
    <dbReference type="NCBI Taxonomy" id="412755"/>
    <lineage>
        <taxon>unclassified sequences</taxon>
        <taxon>metagenomes</taxon>
        <taxon>ecological metagenomes</taxon>
    </lineage>
</organism>
<dbReference type="AlphaFoldDB" id="A0A0F9EEM5"/>
<gene>
    <name evidence="2" type="ORF">LCGC14_2435320</name>
</gene>
<reference evidence="2" key="1">
    <citation type="journal article" date="2015" name="Nature">
        <title>Complex archaea that bridge the gap between prokaryotes and eukaryotes.</title>
        <authorList>
            <person name="Spang A."/>
            <person name="Saw J.H."/>
            <person name="Jorgensen S.L."/>
            <person name="Zaremba-Niedzwiedzka K."/>
            <person name="Martijn J."/>
            <person name="Lind A.E."/>
            <person name="van Eijk R."/>
            <person name="Schleper C."/>
            <person name="Guy L."/>
            <person name="Ettema T.J."/>
        </authorList>
    </citation>
    <scope>NUCLEOTIDE SEQUENCE</scope>
</reference>
<sequence>MMNFFDKLFKRTRQDKSTPARARRPSPYIEGQYEVAPSSTSSRRARHKKKAARKRSKASRRANR</sequence>
<dbReference type="EMBL" id="LAZR01037345">
    <property type="protein sequence ID" value="KKL22448.1"/>
    <property type="molecule type" value="Genomic_DNA"/>
</dbReference>
<comment type="caution">
    <text evidence="2">The sequence shown here is derived from an EMBL/GenBank/DDBJ whole genome shotgun (WGS) entry which is preliminary data.</text>
</comment>
<proteinExistence type="predicted"/>
<name>A0A0F9EEM5_9ZZZZ</name>
<accession>A0A0F9EEM5</accession>
<feature type="compositionally biased region" description="Basic residues" evidence="1">
    <location>
        <begin position="43"/>
        <end position="64"/>
    </location>
</feature>
<protein>
    <submittedName>
        <fullName evidence="2">Uncharacterized protein</fullName>
    </submittedName>
</protein>
<feature type="region of interest" description="Disordered" evidence="1">
    <location>
        <begin position="1"/>
        <end position="64"/>
    </location>
</feature>
<evidence type="ECO:0000313" key="2">
    <source>
        <dbReference type="EMBL" id="KKL22448.1"/>
    </source>
</evidence>